<evidence type="ECO:0000313" key="1">
    <source>
        <dbReference type="EMBL" id="GGH00585.1"/>
    </source>
</evidence>
<comment type="caution">
    <text evidence="2">The sequence shown here is derived from an EMBL/GenBank/DDBJ whole genome shotgun (WGS) entry which is preliminary data.</text>
</comment>
<evidence type="ECO:0000313" key="2">
    <source>
        <dbReference type="EMBL" id="MBB4106265.1"/>
    </source>
</evidence>
<keyword evidence="4" id="KW-1185">Reference proteome</keyword>
<reference evidence="4" key="2">
    <citation type="journal article" date="2019" name="Int. J. Syst. Evol. Microbiol.">
        <title>The Global Catalogue of Microorganisms (GCM) 10K type strain sequencing project: providing services to taxonomists for standard genome sequencing and annotation.</title>
        <authorList>
            <consortium name="The Broad Institute Genomics Platform"/>
            <consortium name="The Broad Institute Genome Sequencing Center for Infectious Disease"/>
            <person name="Wu L."/>
            <person name="Ma J."/>
        </authorList>
    </citation>
    <scope>NUCLEOTIDE SEQUENCE [LARGE SCALE GENOMIC DNA]</scope>
    <source>
        <strain evidence="4">CGMCC 1.15287</strain>
    </source>
</reference>
<dbReference type="AlphaFoldDB" id="A0A7W6K8U0"/>
<name>A0A7W6K8U0_9SPHI</name>
<reference evidence="1" key="1">
    <citation type="journal article" date="2014" name="Int. J. Syst. Evol. Microbiol.">
        <title>Complete genome of a new Firmicutes species belonging to the dominant human colonic microbiota ('Ruminococcus bicirculans') reveals two chromosomes and a selective capacity to utilize plant glucans.</title>
        <authorList>
            <consortium name="NISC Comparative Sequencing Program"/>
            <person name="Wegmann U."/>
            <person name="Louis P."/>
            <person name="Goesmann A."/>
            <person name="Henrissat B."/>
            <person name="Duncan S.H."/>
            <person name="Flint H.J."/>
        </authorList>
    </citation>
    <scope>NUCLEOTIDE SEQUENCE</scope>
    <source>
        <strain evidence="1">CGMCC 1.15287</strain>
    </source>
</reference>
<reference evidence="2 3" key="3">
    <citation type="submission" date="2020-08" db="EMBL/GenBank/DDBJ databases">
        <title>Genomic Encyclopedia of Type Strains, Phase IV (KMG-IV): sequencing the most valuable type-strain genomes for metagenomic binning, comparative biology and taxonomic classification.</title>
        <authorList>
            <person name="Goeker M."/>
        </authorList>
    </citation>
    <scope>NUCLEOTIDE SEQUENCE [LARGE SCALE GENOMIC DNA]</scope>
    <source>
        <strain evidence="2 3">DSM 100774</strain>
    </source>
</reference>
<dbReference type="Proteomes" id="UP000642938">
    <property type="component" value="Unassembled WGS sequence"/>
</dbReference>
<protein>
    <submittedName>
        <fullName evidence="2">Uncharacterized protein</fullName>
    </submittedName>
</protein>
<proteinExistence type="predicted"/>
<accession>A0A7W6K8U0</accession>
<evidence type="ECO:0000313" key="3">
    <source>
        <dbReference type="Proteomes" id="UP000532273"/>
    </source>
</evidence>
<dbReference type="EMBL" id="JACIEF010000001">
    <property type="protein sequence ID" value="MBB4106265.1"/>
    <property type="molecule type" value="Genomic_DNA"/>
</dbReference>
<sequence length="263" mass="29461">MKALHKKIFFSSVGFVAIWFVAFASAKIVANKPVIKPMAVQDSVETINIDTAKLKLFTQAGKAIDFNADQLAISGTLTVHDGNDSSANVDNAAYCFIKKDSSFYYKMNLVEMLNTRSYCVQADGQQKKILLSSHKSINPQLMLPQMEKLVASLKEEKYRVVEMPAPEGFRKISIINPHHVTCKEYSITFNSVTFKPIEVFIRLSNLDDPLNSKMDKTIFMKYSEKNDLNEAALLSVERIVAKTARGFKAVNGYSGYEVIEIGH</sequence>
<reference evidence="1" key="4">
    <citation type="submission" date="2024-05" db="EMBL/GenBank/DDBJ databases">
        <authorList>
            <person name="Sun Q."/>
            <person name="Zhou Y."/>
        </authorList>
    </citation>
    <scope>NUCLEOTIDE SEQUENCE</scope>
    <source>
        <strain evidence="1">CGMCC 1.15287</strain>
    </source>
</reference>
<dbReference type="RefSeq" id="WP_183759549.1">
    <property type="nucleotide sequence ID" value="NZ_BMHZ01000002.1"/>
</dbReference>
<gene>
    <name evidence="1" type="ORF">GCM10007422_13940</name>
    <name evidence="2" type="ORF">GGQ60_000225</name>
</gene>
<dbReference type="Proteomes" id="UP000532273">
    <property type="component" value="Unassembled WGS sequence"/>
</dbReference>
<dbReference type="EMBL" id="BMHZ01000002">
    <property type="protein sequence ID" value="GGH00585.1"/>
    <property type="molecule type" value="Genomic_DNA"/>
</dbReference>
<organism evidence="2 3">
    <name type="scientific">Pedobacter zeae</name>
    <dbReference type="NCBI Taxonomy" id="1737356"/>
    <lineage>
        <taxon>Bacteria</taxon>
        <taxon>Pseudomonadati</taxon>
        <taxon>Bacteroidota</taxon>
        <taxon>Sphingobacteriia</taxon>
        <taxon>Sphingobacteriales</taxon>
        <taxon>Sphingobacteriaceae</taxon>
        <taxon>Pedobacter</taxon>
    </lineage>
</organism>
<evidence type="ECO:0000313" key="4">
    <source>
        <dbReference type="Proteomes" id="UP000642938"/>
    </source>
</evidence>